<reference evidence="12" key="2">
    <citation type="journal article" date="2021" name="PeerJ">
        <title>Extensive microbial diversity within the chicken gut microbiome revealed by metagenomics and culture.</title>
        <authorList>
            <person name="Gilroy R."/>
            <person name="Ravi A."/>
            <person name="Getino M."/>
            <person name="Pursley I."/>
            <person name="Horton D.L."/>
            <person name="Alikhan N.F."/>
            <person name="Baker D."/>
            <person name="Gharbi K."/>
            <person name="Hall N."/>
            <person name="Watson M."/>
            <person name="Adriaenssens E.M."/>
            <person name="Foster-Nyarko E."/>
            <person name="Jarju S."/>
            <person name="Secka A."/>
            <person name="Antonio M."/>
            <person name="Oren A."/>
            <person name="Chaudhuri R.R."/>
            <person name="La Ragione R."/>
            <person name="Hildebrand F."/>
            <person name="Pallen M.J."/>
        </authorList>
    </citation>
    <scope>NUCLEOTIDE SEQUENCE</scope>
    <source>
        <strain evidence="12">CHK195-4489</strain>
    </source>
</reference>
<evidence type="ECO:0000256" key="4">
    <source>
        <dbReference type="ARBA" id="ARBA00022691"/>
    </source>
</evidence>
<dbReference type="InterPro" id="IPR040074">
    <property type="entry name" value="BssD/PflA/YjjW"/>
</dbReference>
<dbReference type="EMBL" id="DVMM01000043">
    <property type="protein sequence ID" value="HIU29091.1"/>
    <property type="molecule type" value="Genomic_DNA"/>
</dbReference>
<dbReference type="InterPro" id="IPR007197">
    <property type="entry name" value="rSAM"/>
</dbReference>
<evidence type="ECO:0000256" key="2">
    <source>
        <dbReference type="ARBA" id="ARBA00009777"/>
    </source>
</evidence>
<keyword evidence="3" id="KW-0004">4Fe-4S</keyword>
<dbReference type="InterPro" id="IPR058240">
    <property type="entry name" value="rSAM_sf"/>
</dbReference>
<dbReference type="GO" id="GO:0051539">
    <property type="term" value="F:4 iron, 4 sulfur cluster binding"/>
    <property type="evidence" value="ECO:0007669"/>
    <property type="project" value="UniProtKB-KW"/>
</dbReference>
<gene>
    <name evidence="12" type="ORF">IAD50_02215</name>
</gene>
<dbReference type="InterPro" id="IPR001989">
    <property type="entry name" value="Radical_activat_CS"/>
</dbReference>
<evidence type="ECO:0000256" key="3">
    <source>
        <dbReference type="ARBA" id="ARBA00022485"/>
    </source>
</evidence>
<evidence type="ECO:0000256" key="5">
    <source>
        <dbReference type="ARBA" id="ARBA00022723"/>
    </source>
</evidence>
<protein>
    <submittedName>
        <fullName evidence="12">Glycyl-radical enzyme activating protein</fullName>
    </submittedName>
</protein>
<evidence type="ECO:0000256" key="6">
    <source>
        <dbReference type="ARBA" id="ARBA00023002"/>
    </source>
</evidence>
<evidence type="ECO:0000313" key="12">
    <source>
        <dbReference type="EMBL" id="HIU29091.1"/>
    </source>
</evidence>
<organism evidence="12 13">
    <name type="scientific">Candidatus Egerieisoma faecipullorum</name>
    <dbReference type="NCBI Taxonomy" id="2840963"/>
    <lineage>
        <taxon>Bacteria</taxon>
        <taxon>Bacillati</taxon>
        <taxon>Bacillota</taxon>
        <taxon>Clostridia</taxon>
        <taxon>Eubacteriales</taxon>
        <taxon>Clostridiaceae</taxon>
        <taxon>Clostridiaceae incertae sedis</taxon>
        <taxon>Candidatus Egerieisoma</taxon>
    </lineage>
</organism>
<keyword evidence="7" id="KW-0408">Iron</keyword>
<dbReference type="InterPro" id="IPR012839">
    <property type="entry name" value="Organic_radical_activase"/>
</dbReference>
<dbReference type="GO" id="GO:0046872">
    <property type="term" value="F:metal ion binding"/>
    <property type="evidence" value="ECO:0007669"/>
    <property type="project" value="UniProtKB-KW"/>
</dbReference>
<dbReference type="PROSITE" id="PS51379">
    <property type="entry name" value="4FE4S_FER_2"/>
    <property type="match status" value="1"/>
</dbReference>
<dbReference type="InterPro" id="IPR013785">
    <property type="entry name" value="Aldolase_TIM"/>
</dbReference>
<proteinExistence type="inferred from homology"/>
<keyword evidence="6" id="KW-0560">Oxidoreductase</keyword>
<dbReference type="PROSITE" id="PS01087">
    <property type="entry name" value="RADICAL_ACTIVATING"/>
    <property type="match status" value="1"/>
</dbReference>
<evidence type="ECO:0000256" key="9">
    <source>
        <dbReference type="ARBA" id="ARBA00047365"/>
    </source>
</evidence>
<keyword evidence="4" id="KW-0949">S-adenosyl-L-methionine</keyword>
<dbReference type="SUPFAM" id="SSF54862">
    <property type="entry name" value="4Fe-4S ferredoxins"/>
    <property type="match status" value="1"/>
</dbReference>
<evidence type="ECO:0000313" key="13">
    <source>
        <dbReference type="Proteomes" id="UP000824089"/>
    </source>
</evidence>
<dbReference type="GO" id="GO:0016491">
    <property type="term" value="F:oxidoreductase activity"/>
    <property type="evidence" value="ECO:0007669"/>
    <property type="project" value="UniProtKB-KW"/>
</dbReference>
<dbReference type="InterPro" id="IPR017896">
    <property type="entry name" value="4Fe4S_Fe-S-bd"/>
</dbReference>
<keyword evidence="5" id="KW-0479">Metal-binding</keyword>
<dbReference type="PROSITE" id="PS51918">
    <property type="entry name" value="RADICAL_SAM"/>
    <property type="match status" value="1"/>
</dbReference>
<comment type="cofactor">
    <cofactor evidence="1">
        <name>[4Fe-4S] cluster</name>
        <dbReference type="ChEBI" id="CHEBI:49883"/>
    </cofactor>
</comment>
<dbReference type="SFLD" id="SFLDS00029">
    <property type="entry name" value="Radical_SAM"/>
    <property type="match status" value="1"/>
</dbReference>
<evidence type="ECO:0000256" key="8">
    <source>
        <dbReference type="ARBA" id="ARBA00023014"/>
    </source>
</evidence>
<feature type="domain" description="4Fe-4S ferredoxin-type" evidence="10">
    <location>
        <begin position="57"/>
        <end position="88"/>
    </location>
</feature>
<dbReference type="Gene3D" id="3.20.20.70">
    <property type="entry name" value="Aldolase class I"/>
    <property type="match status" value="1"/>
</dbReference>
<dbReference type="AlphaFoldDB" id="A0A9D1L9P7"/>
<dbReference type="SFLD" id="SFLDG01118">
    <property type="entry name" value="activating_enzymes__group_2"/>
    <property type="match status" value="1"/>
</dbReference>
<dbReference type="PANTHER" id="PTHR30352">
    <property type="entry name" value="PYRUVATE FORMATE-LYASE-ACTIVATING ENZYME"/>
    <property type="match status" value="1"/>
</dbReference>
<evidence type="ECO:0000259" key="10">
    <source>
        <dbReference type="PROSITE" id="PS51379"/>
    </source>
</evidence>
<feature type="domain" description="Radical SAM core" evidence="11">
    <location>
        <begin position="25"/>
        <end position="277"/>
    </location>
</feature>
<comment type="similarity">
    <text evidence="2">Belongs to the organic radical-activating enzymes family.</text>
</comment>
<dbReference type="CDD" id="cd01335">
    <property type="entry name" value="Radical_SAM"/>
    <property type="match status" value="1"/>
</dbReference>
<evidence type="ECO:0000259" key="11">
    <source>
        <dbReference type="PROSITE" id="PS51918"/>
    </source>
</evidence>
<dbReference type="SFLD" id="SFLDG01066">
    <property type="entry name" value="organic_radical-activating_enz"/>
    <property type="match status" value="1"/>
</dbReference>
<evidence type="ECO:0000256" key="7">
    <source>
        <dbReference type="ARBA" id="ARBA00023004"/>
    </source>
</evidence>
<comment type="catalytic activity">
    <reaction evidence="9">
        <text>glycyl-[protein] + reduced [flavodoxin] + S-adenosyl-L-methionine = glycin-2-yl radical-[protein] + semiquinone [flavodoxin] + 5'-deoxyadenosine + L-methionine + H(+)</text>
        <dbReference type="Rhea" id="RHEA:61976"/>
        <dbReference type="Rhea" id="RHEA-COMP:10622"/>
        <dbReference type="Rhea" id="RHEA-COMP:14480"/>
        <dbReference type="Rhea" id="RHEA-COMP:15993"/>
        <dbReference type="Rhea" id="RHEA-COMP:15994"/>
        <dbReference type="ChEBI" id="CHEBI:15378"/>
        <dbReference type="ChEBI" id="CHEBI:17319"/>
        <dbReference type="ChEBI" id="CHEBI:29947"/>
        <dbReference type="ChEBI" id="CHEBI:32722"/>
        <dbReference type="ChEBI" id="CHEBI:57618"/>
        <dbReference type="ChEBI" id="CHEBI:57844"/>
        <dbReference type="ChEBI" id="CHEBI:59789"/>
        <dbReference type="ChEBI" id="CHEBI:140311"/>
    </reaction>
</comment>
<accession>A0A9D1L9P7</accession>
<dbReference type="InterPro" id="IPR034457">
    <property type="entry name" value="Organic_radical-activating"/>
</dbReference>
<dbReference type="PIRSF" id="PIRSF000371">
    <property type="entry name" value="PFL_act_enz"/>
    <property type="match status" value="1"/>
</dbReference>
<name>A0A9D1L9P7_9CLOT</name>
<dbReference type="PANTHER" id="PTHR30352:SF4">
    <property type="entry name" value="PYRUVATE FORMATE-LYASE 2-ACTIVATING ENZYME"/>
    <property type="match status" value="1"/>
</dbReference>
<keyword evidence="8" id="KW-0411">Iron-sulfur</keyword>
<sequence length="280" mass="30544">MIFFPGQNMMPDSGTITRIQRFSTGDGPGIRSTVFLKGCNLHCSWCHNPETISPEKGQRMFYAELCRGCGSCRSAGICPNGALEFVGSELSPAETAGILSEDAPFYANSGGGVTFSGGEPLLQAEYVRATAALLKEKGIHIAVDTAACTAYSAFERLNPVTDLYLVDLKGIEETACREKTGADLKLVLENIRKLTDAGKTVELRLPVIPGYSDTAEYMERAAALISALRVESVTLLPFHRLGAPKYRALGLEYEYQTVPGVERSLLERLSRAFQWQTVKF</sequence>
<dbReference type="NCBIfam" id="TIGR02494">
    <property type="entry name" value="PFLE_PFLC"/>
    <property type="match status" value="1"/>
</dbReference>
<dbReference type="Pfam" id="PF04055">
    <property type="entry name" value="Radical_SAM"/>
    <property type="match status" value="1"/>
</dbReference>
<evidence type="ECO:0000256" key="1">
    <source>
        <dbReference type="ARBA" id="ARBA00001966"/>
    </source>
</evidence>
<reference evidence="12" key="1">
    <citation type="submission" date="2020-10" db="EMBL/GenBank/DDBJ databases">
        <authorList>
            <person name="Gilroy R."/>
        </authorList>
    </citation>
    <scope>NUCLEOTIDE SEQUENCE</scope>
    <source>
        <strain evidence="12">CHK195-4489</strain>
    </source>
</reference>
<dbReference type="SUPFAM" id="SSF102114">
    <property type="entry name" value="Radical SAM enzymes"/>
    <property type="match status" value="1"/>
</dbReference>
<comment type="caution">
    <text evidence="12">The sequence shown here is derived from an EMBL/GenBank/DDBJ whole genome shotgun (WGS) entry which is preliminary data.</text>
</comment>
<dbReference type="Proteomes" id="UP000824089">
    <property type="component" value="Unassembled WGS sequence"/>
</dbReference>